<name>A0A5J4RQN2_9ZZZZ</name>
<feature type="domain" description="Peptidase M64 N-terminal" evidence="1">
    <location>
        <begin position="24"/>
        <end position="141"/>
    </location>
</feature>
<dbReference type="EMBL" id="SNRY01000895">
    <property type="protein sequence ID" value="KAA6335410.1"/>
    <property type="molecule type" value="Genomic_DNA"/>
</dbReference>
<dbReference type="AlphaFoldDB" id="A0A5J4RQN2"/>
<dbReference type="InterPro" id="IPR019026">
    <property type="entry name" value="Peptidase_M64_IgA"/>
</dbReference>
<dbReference type="GO" id="GO:0008237">
    <property type="term" value="F:metallopeptidase activity"/>
    <property type="evidence" value="ECO:0007669"/>
    <property type="project" value="InterPro"/>
</dbReference>
<organism evidence="2">
    <name type="scientific">termite gut metagenome</name>
    <dbReference type="NCBI Taxonomy" id="433724"/>
    <lineage>
        <taxon>unclassified sequences</taxon>
        <taxon>metagenomes</taxon>
        <taxon>organismal metagenomes</taxon>
    </lineage>
</organism>
<sequence>MMKKIQIFVIYLFFVATDINAQIFTEYFTNKTLRIDYIFTGNASQQAVYLNELSQLPSWAGRRTRLSELPLEGSGQIAMTDLKTKKCIYKVSFSSLFQEWLVTDEAKETSRAFENTFLLPYPLRPAEIEITLYNAERKVATSMKHIIHPDDILIHVRGISHITPHKYLMKNGNEQKCIDIAILAEGYTEKEMNIFYRDANLACESLFSHEPFKALKKKFNIVAVASPSADSGVSIPNIKQWNHTAFDSHFSTFYSDRYLTTNRVKAIHDALVGISYEHIIVLANTERYGGGGIYYMFTLTAAHHPEFCSVIVHEFGHSFGGLADEYFYDDNDSSSRLYPQETEPWEQNITTRVNFASKWKDMLSKNTPVPTPVNLKDKYPTGMYEGGGYLAKGIYRPSFDCRMKTNEYPSFCPVCQRIIERMIRFYTE</sequence>
<dbReference type="Gene3D" id="3.40.390.10">
    <property type="entry name" value="Collagenase (Catalytic Domain)"/>
    <property type="match status" value="1"/>
</dbReference>
<proteinExistence type="predicted"/>
<evidence type="ECO:0000313" key="2">
    <source>
        <dbReference type="EMBL" id="KAA6335410.1"/>
    </source>
</evidence>
<dbReference type="Gene3D" id="2.60.40.3250">
    <property type="entry name" value="Peptidase M64, N-terminal domain"/>
    <property type="match status" value="1"/>
</dbReference>
<protein>
    <recommendedName>
        <fullName evidence="1">Peptidase M64 N-terminal domain-containing protein</fullName>
    </recommendedName>
</protein>
<comment type="caution">
    <text evidence="2">The sequence shown here is derived from an EMBL/GenBank/DDBJ whole genome shotgun (WGS) entry which is preliminary data.</text>
</comment>
<dbReference type="Pfam" id="PF16217">
    <property type="entry name" value="M64_N"/>
    <property type="match status" value="1"/>
</dbReference>
<gene>
    <name evidence="2" type="ORF">EZS27_016351</name>
</gene>
<dbReference type="Pfam" id="PF09471">
    <property type="entry name" value="Peptidase_M64"/>
    <property type="match status" value="2"/>
</dbReference>
<reference evidence="2" key="1">
    <citation type="submission" date="2019-03" db="EMBL/GenBank/DDBJ databases">
        <title>Single cell metagenomics reveals metabolic interactions within the superorganism composed of flagellate Streblomastix strix and complex community of Bacteroidetes bacteria on its surface.</title>
        <authorList>
            <person name="Treitli S.C."/>
            <person name="Kolisko M."/>
            <person name="Husnik F."/>
            <person name="Keeling P."/>
            <person name="Hampl V."/>
        </authorList>
    </citation>
    <scope>NUCLEOTIDE SEQUENCE</scope>
    <source>
        <strain evidence="2">STM</strain>
    </source>
</reference>
<dbReference type="InterPro" id="IPR024079">
    <property type="entry name" value="MetalloPept_cat_dom_sf"/>
</dbReference>
<dbReference type="InterPro" id="IPR038171">
    <property type="entry name" value="M64_N_sf"/>
</dbReference>
<accession>A0A5J4RQN2</accession>
<evidence type="ECO:0000259" key="1">
    <source>
        <dbReference type="Pfam" id="PF16217"/>
    </source>
</evidence>
<dbReference type="InterPro" id="IPR032625">
    <property type="entry name" value="M64_N"/>
</dbReference>